<feature type="region of interest" description="Disordered" evidence="1">
    <location>
        <begin position="1"/>
        <end position="80"/>
    </location>
</feature>
<accession>A0AA38VV96</accession>
<dbReference type="PROSITE" id="PS50020">
    <property type="entry name" value="WW_DOMAIN_2"/>
    <property type="match status" value="1"/>
</dbReference>
<feature type="domain" description="WW" evidence="2">
    <location>
        <begin position="74"/>
        <end position="108"/>
    </location>
</feature>
<feature type="compositionally biased region" description="Pro residues" evidence="1">
    <location>
        <begin position="63"/>
        <end position="77"/>
    </location>
</feature>
<feature type="region of interest" description="Disordered" evidence="1">
    <location>
        <begin position="209"/>
        <end position="283"/>
    </location>
</feature>
<dbReference type="InterPro" id="IPR036020">
    <property type="entry name" value="WW_dom_sf"/>
</dbReference>
<dbReference type="InterPro" id="IPR001202">
    <property type="entry name" value="WW_dom"/>
</dbReference>
<reference evidence="3" key="1">
    <citation type="submission" date="2022-07" db="EMBL/GenBank/DDBJ databases">
        <title>Fungi with potential for degradation of polypropylene.</title>
        <authorList>
            <person name="Gostincar C."/>
        </authorList>
    </citation>
    <scope>NUCLEOTIDE SEQUENCE</scope>
    <source>
        <strain evidence="3">EXF-13308</strain>
    </source>
</reference>
<protein>
    <recommendedName>
        <fullName evidence="2">WW domain-containing protein</fullName>
    </recommendedName>
</protein>
<dbReference type="Pfam" id="PF00397">
    <property type="entry name" value="WW"/>
    <property type="match status" value="1"/>
</dbReference>
<comment type="caution">
    <text evidence="3">The sequence shown here is derived from an EMBL/GenBank/DDBJ whole genome shotgun (WGS) entry which is preliminary data.</text>
</comment>
<dbReference type="Proteomes" id="UP001174694">
    <property type="component" value="Unassembled WGS sequence"/>
</dbReference>
<proteinExistence type="predicted"/>
<feature type="compositionally biased region" description="Basic and acidic residues" evidence="1">
    <location>
        <begin position="232"/>
        <end position="242"/>
    </location>
</feature>
<dbReference type="SUPFAM" id="SSF51045">
    <property type="entry name" value="WW domain"/>
    <property type="match status" value="1"/>
</dbReference>
<feature type="compositionally biased region" description="Low complexity" evidence="1">
    <location>
        <begin position="250"/>
        <end position="260"/>
    </location>
</feature>
<name>A0AA38VV96_9PEZI</name>
<gene>
    <name evidence="3" type="ORF">NKR23_g4330</name>
</gene>
<feature type="compositionally biased region" description="Acidic residues" evidence="1">
    <location>
        <begin position="261"/>
        <end position="283"/>
    </location>
</feature>
<evidence type="ECO:0000256" key="1">
    <source>
        <dbReference type="SAM" id="MobiDB-lite"/>
    </source>
</evidence>
<dbReference type="EMBL" id="JANBVO010000010">
    <property type="protein sequence ID" value="KAJ9149238.1"/>
    <property type="molecule type" value="Genomic_DNA"/>
</dbReference>
<organism evidence="3 4">
    <name type="scientific">Pleurostoma richardsiae</name>
    <dbReference type="NCBI Taxonomy" id="41990"/>
    <lineage>
        <taxon>Eukaryota</taxon>
        <taxon>Fungi</taxon>
        <taxon>Dikarya</taxon>
        <taxon>Ascomycota</taxon>
        <taxon>Pezizomycotina</taxon>
        <taxon>Sordariomycetes</taxon>
        <taxon>Sordariomycetidae</taxon>
        <taxon>Calosphaeriales</taxon>
        <taxon>Pleurostomataceae</taxon>
        <taxon>Pleurostoma</taxon>
    </lineage>
</organism>
<sequence>MSFFKSLRSEFEGLRVGDKDREAEYSAQRDYPPPQHYGSGPRSQQGYDYGSSAPPPSDHEKPPGPTYSPPSDKPPIPSGWIPQWDHNYQRWFYIEQATGRSQWEAPGYVAVPSTMPEAEDRGYGGHNYPPAGGYAGYGQGGGGYASHPYGTGGEQREEKSHSGMLLGAAGGLAVGAIGGAMLANALDDSDDEHHHQAAYAPTAEYAAPQYDEAPMPPPVLPPVDAYGDEVSSSDRESVQEAREDYEEALAEAADSDASSSEQEELEEAREEYQEEYEEAYYDE</sequence>
<evidence type="ECO:0000313" key="3">
    <source>
        <dbReference type="EMBL" id="KAJ9149238.1"/>
    </source>
</evidence>
<evidence type="ECO:0000313" key="4">
    <source>
        <dbReference type="Proteomes" id="UP001174694"/>
    </source>
</evidence>
<dbReference type="CDD" id="cd00201">
    <property type="entry name" value="WW"/>
    <property type="match status" value="1"/>
</dbReference>
<dbReference type="Gene3D" id="2.20.70.10">
    <property type="match status" value="1"/>
</dbReference>
<evidence type="ECO:0000259" key="2">
    <source>
        <dbReference type="PROSITE" id="PS50020"/>
    </source>
</evidence>
<dbReference type="AlphaFoldDB" id="A0AA38VV96"/>
<feature type="compositionally biased region" description="Basic and acidic residues" evidence="1">
    <location>
        <begin position="7"/>
        <end position="24"/>
    </location>
</feature>
<keyword evidence="4" id="KW-1185">Reference proteome</keyword>